<dbReference type="Gene3D" id="2.20.25.350">
    <property type="match status" value="1"/>
</dbReference>
<gene>
    <name evidence="8" type="ORF">BGZ96_007885</name>
</gene>
<feature type="compositionally biased region" description="Acidic residues" evidence="6">
    <location>
        <begin position="387"/>
        <end position="406"/>
    </location>
</feature>
<evidence type="ECO:0000256" key="1">
    <source>
        <dbReference type="ARBA" id="ARBA00010397"/>
    </source>
</evidence>
<reference evidence="8 9" key="1">
    <citation type="journal article" date="2020" name="Fungal Divers.">
        <title>Resolving the Mortierellaceae phylogeny through synthesis of multi-gene phylogenetics and phylogenomics.</title>
        <authorList>
            <person name="Vandepol N."/>
            <person name="Liber J."/>
            <person name="Desiro A."/>
            <person name="Na H."/>
            <person name="Kennedy M."/>
            <person name="Barry K."/>
            <person name="Grigoriev I.V."/>
            <person name="Miller A.N."/>
            <person name="O'Donnell K."/>
            <person name="Stajich J.E."/>
            <person name="Bonito G."/>
        </authorList>
    </citation>
    <scope>NUCLEOTIDE SEQUENCE [LARGE SCALE GENOMIC DNA]</scope>
    <source>
        <strain evidence="8 9">AD045</strain>
    </source>
</reference>
<protein>
    <recommendedName>
        <fullName evidence="7">Translation initiation factor IF2/IF5 domain-containing protein</fullName>
    </recommendedName>
</protein>
<dbReference type="InterPro" id="IPR002735">
    <property type="entry name" value="Transl_init_fac_IF2/IF5_dom"/>
</dbReference>
<feature type="region of interest" description="Disordered" evidence="6">
    <location>
        <begin position="1"/>
        <end position="21"/>
    </location>
</feature>
<dbReference type="SMART" id="SM00653">
    <property type="entry name" value="eIF2B_5"/>
    <property type="match status" value="1"/>
</dbReference>
<keyword evidence="5" id="KW-0342">GTP-binding</keyword>
<comment type="similarity">
    <text evidence="1">Belongs to the eIF-2-beta/eIF-5 family.</text>
</comment>
<dbReference type="Gene3D" id="3.30.30.170">
    <property type="match status" value="1"/>
</dbReference>
<name>A0ABQ7K0I5_9FUNG</name>
<evidence type="ECO:0000256" key="4">
    <source>
        <dbReference type="ARBA" id="ARBA00022917"/>
    </source>
</evidence>
<dbReference type="Proteomes" id="UP001194696">
    <property type="component" value="Unassembled WGS sequence"/>
</dbReference>
<keyword evidence="4" id="KW-0648">Protein biosynthesis</keyword>
<dbReference type="EMBL" id="JAAAIM010000419">
    <property type="protein sequence ID" value="KAG0288307.1"/>
    <property type="molecule type" value="Genomic_DNA"/>
</dbReference>
<dbReference type="InterPro" id="IPR045196">
    <property type="entry name" value="IF2/IF5"/>
</dbReference>
<keyword evidence="3" id="KW-0547">Nucleotide-binding</keyword>
<proteinExistence type="inferred from homology"/>
<feature type="compositionally biased region" description="Acidic residues" evidence="6">
    <location>
        <begin position="234"/>
        <end position="249"/>
    </location>
</feature>
<dbReference type="InterPro" id="IPR016190">
    <property type="entry name" value="Transl_init_fac_IF2/IF5_Zn-bd"/>
</dbReference>
<dbReference type="SUPFAM" id="SSF100966">
    <property type="entry name" value="Translation initiation factor 2 beta, aIF2beta, N-terminal domain"/>
    <property type="match status" value="1"/>
</dbReference>
<feature type="region of interest" description="Disordered" evidence="6">
    <location>
        <begin position="231"/>
        <end position="253"/>
    </location>
</feature>
<keyword evidence="9" id="KW-1185">Reference proteome</keyword>
<sequence length="412" mass="46972">MPRPANNNAKPKKGNSTVNKRKLMNSMVNIPSTNPDPYYRYKMPAMEIRINPARVRTNNPQKEALTIPASTQLQNLTAISRALNRPLEYISKFFELELDLTGVMEDRQRWFKICDAELSEQELMMVLDKFIRRFVLCYVCHNPETALTVFNTHIMKECGACGQSTRVDRFNKLARYILRNNRTFGLGIFASTATDASKCRFLKEGASMPGNKGTVMGNSAGFKNGVKLATAAEMADEDDEEEEDDDDDQDWKLDTSDEAVAQRRLQELDLITRVEKIMNAGLGDKAKDPYKLFEEFVTTVQEETNALPDKEEVLGRFYTLDLEKEGAIFILERLQKRQHELELDSEDVQEEDTKAAVQKREDYEEMIQVLRDSLEREVVVAATLNESSDDSSDSESDDDDDTDSDSDSFKEK</sequence>
<feature type="region of interest" description="Disordered" evidence="6">
    <location>
        <begin position="381"/>
        <end position="412"/>
    </location>
</feature>
<evidence type="ECO:0000259" key="7">
    <source>
        <dbReference type="SMART" id="SM00653"/>
    </source>
</evidence>
<evidence type="ECO:0000256" key="3">
    <source>
        <dbReference type="ARBA" id="ARBA00022741"/>
    </source>
</evidence>
<evidence type="ECO:0000313" key="9">
    <source>
        <dbReference type="Proteomes" id="UP001194696"/>
    </source>
</evidence>
<evidence type="ECO:0000256" key="2">
    <source>
        <dbReference type="ARBA" id="ARBA00022540"/>
    </source>
</evidence>
<evidence type="ECO:0000313" key="8">
    <source>
        <dbReference type="EMBL" id="KAG0288307.1"/>
    </source>
</evidence>
<dbReference type="Pfam" id="PF01873">
    <property type="entry name" value="eIF-5_eIF-2B"/>
    <property type="match status" value="1"/>
</dbReference>
<dbReference type="InterPro" id="IPR016189">
    <property type="entry name" value="Transl_init_fac_IF2/IF5_N"/>
</dbReference>
<organism evidence="8 9">
    <name type="scientific">Linnemannia gamsii</name>
    <dbReference type="NCBI Taxonomy" id="64522"/>
    <lineage>
        <taxon>Eukaryota</taxon>
        <taxon>Fungi</taxon>
        <taxon>Fungi incertae sedis</taxon>
        <taxon>Mucoromycota</taxon>
        <taxon>Mortierellomycotina</taxon>
        <taxon>Mortierellomycetes</taxon>
        <taxon>Mortierellales</taxon>
        <taxon>Mortierellaceae</taxon>
        <taxon>Linnemannia</taxon>
    </lineage>
</organism>
<evidence type="ECO:0000256" key="6">
    <source>
        <dbReference type="SAM" id="MobiDB-lite"/>
    </source>
</evidence>
<keyword evidence="2" id="KW-0396">Initiation factor</keyword>
<dbReference type="PANTHER" id="PTHR23001:SF7">
    <property type="entry name" value="EUKARYOTIC TRANSLATION INITIATION FACTOR 5"/>
    <property type="match status" value="1"/>
</dbReference>
<dbReference type="SUPFAM" id="SSF75689">
    <property type="entry name" value="Zinc-binding domain of translation initiation factor 2 beta"/>
    <property type="match status" value="1"/>
</dbReference>
<feature type="domain" description="Translation initiation factor IF2/IF5" evidence="7">
    <location>
        <begin position="54"/>
        <end position="164"/>
    </location>
</feature>
<dbReference type="PANTHER" id="PTHR23001">
    <property type="entry name" value="EUKARYOTIC TRANSLATION INITIATION FACTOR"/>
    <property type="match status" value="1"/>
</dbReference>
<accession>A0ABQ7K0I5</accession>
<evidence type="ECO:0000256" key="5">
    <source>
        <dbReference type="ARBA" id="ARBA00023134"/>
    </source>
</evidence>
<comment type="caution">
    <text evidence="8">The sequence shown here is derived from an EMBL/GenBank/DDBJ whole genome shotgun (WGS) entry which is preliminary data.</text>
</comment>